<keyword evidence="2" id="KW-0732">Signal</keyword>
<keyword evidence="4" id="KW-1185">Reference proteome</keyword>
<organism evidence="3 4">
    <name type="scientific">Sandaracinomonas limnophila</name>
    <dbReference type="NCBI Taxonomy" id="1862386"/>
    <lineage>
        <taxon>Bacteria</taxon>
        <taxon>Pseudomonadati</taxon>
        <taxon>Bacteroidota</taxon>
        <taxon>Cytophagia</taxon>
        <taxon>Cytophagales</taxon>
        <taxon>Flectobacillaceae</taxon>
        <taxon>Sandaracinomonas</taxon>
    </lineage>
</organism>
<feature type="chain" id="PRO_5019332914" evidence="2">
    <location>
        <begin position="22"/>
        <end position="310"/>
    </location>
</feature>
<sequence>MNLWSKSLLIIAVFGTFILNAQDKAEKPQSEIKANAVNPVDEANIHYRARLWRRMDMNEKINQPFFSVNNELSKFLVEWVEAGVLIPYKNDSLNTKLSLEQFKENLKMEDEVADAELSEAEKAAGFGGETSTKTANGEDDGWGGSTKKSTGKAETPAKKDDGFDQKSNAASGSSYYFPKEISVLEIKEDAIIDRQKSRLVFVIEALTLVIPASKTKAGFDKAVASFRYKDVYKLFRSNENCIWYNPQNEMKHLNMADAFDLRLFQARIIKKGNAKNQFLSDVYNGDREGLLMSQLLENQLLELESDLWEY</sequence>
<protein>
    <submittedName>
        <fullName evidence="3">Gliding motility protein GldN</fullName>
    </submittedName>
</protein>
<dbReference type="Proteomes" id="UP000282832">
    <property type="component" value="Unassembled WGS sequence"/>
</dbReference>
<dbReference type="AlphaFoldDB" id="A0A437PML8"/>
<evidence type="ECO:0000256" key="1">
    <source>
        <dbReference type="SAM" id="MobiDB-lite"/>
    </source>
</evidence>
<name>A0A437PML8_9BACT</name>
<comment type="caution">
    <text evidence="3">The sequence shown here is derived from an EMBL/GenBank/DDBJ whole genome shotgun (WGS) entry which is preliminary data.</text>
</comment>
<dbReference type="InterPro" id="IPR019847">
    <property type="entry name" value="Gliding_motility_assoc_GldN"/>
</dbReference>
<accession>A0A437PML8</accession>
<gene>
    <name evidence="3" type="primary">gldN</name>
    <name evidence="3" type="ORF">EOJ36_10660</name>
</gene>
<dbReference type="NCBIfam" id="TIGR03523">
    <property type="entry name" value="GldN"/>
    <property type="match status" value="1"/>
</dbReference>
<feature type="region of interest" description="Disordered" evidence="1">
    <location>
        <begin position="120"/>
        <end position="166"/>
    </location>
</feature>
<evidence type="ECO:0000256" key="2">
    <source>
        <dbReference type="SAM" id="SignalP"/>
    </source>
</evidence>
<evidence type="ECO:0000313" key="4">
    <source>
        <dbReference type="Proteomes" id="UP000282832"/>
    </source>
</evidence>
<proteinExistence type="predicted"/>
<feature type="compositionally biased region" description="Basic and acidic residues" evidence="1">
    <location>
        <begin position="155"/>
        <end position="164"/>
    </location>
</feature>
<evidence type="ECO:0000313" key="3">
    <source>
        <dbReference type="EMBL" id="RVU23531.1"/>
    </source>
</evidence>
<dbReference type="EMBL" id="SACY01000005">
    <property type="protein sequence ID" value="RVU23531.1"/>
    <property type="molecule type" value="Genomic_DNA"/>
</dbReference>
<feature type="signal peptide" evidence="2">
    <location>
        <begin position="1"/>
        <end position="21"/>
    </location>
</feature>
<reference evidence="3 4" key="1">
    <citation type="submission" date="2019-01" db="EMBL/GenBank/DDBJ databases">
        <authorList>
            <person name="Chen W.-M."/>
        </authorList>
    </citation>
    <scope>NUCLEOTIDE SEQUENCE [LARGE SCALE GENOMIC DNA]</scope>
    <source>
        <strain evidence="3 4">FSY-15</strain>
    </source>
</reference>
<dbReference type="Pfam" id="PF19841">
    <property type="entry name" value="GldN"/>
    <property type="match status" value="1"/>
</dbReference>
<dbReference type="OrthoDB" id="1141916at2"/>
<dbReference type="RefSeq" id="WP_127805186.1">
    <property type="nucleotide sequence ID" value="NZ_SACY01000005.1"/>
</dbReference>